<protein>
    <recommendedName>
        <fullName evidence="6">Replication factor A protein 3</fullName>
    </recommendedName>
</protein>
<evidence type="ECO:0008006" key="6">
    <source>
        <dbReference type="Google" id="ProtNLM"/>
    </source>
</evidence>
<dbReference type="GO" id="GO:0003697">
    <property type="term" value="F:single-stranded DNA binding"/>
    <property type="evidence" value="ECO:0007669"/>
    <property type="project" value="TreeGrafter"/>
</dbReference>
<organism evidence="4 5">
    <name type="scientific">Rhodotorula mucilaginosa</name>
    <name type="common">Yeast</name>
    <name type="synonym">Rhodotorula rubra</name>
    <dbReference type="NCBI Taxonomy" id="5537"/>
    <lineage>
        <taxon>Eukaryota</taxon>
        <taxon>Fungi</taxon>
        <taxon>Dikarya</taxon>
        <taxon>Basidiomycota</taxon>
        <taxon>Pucciniomycotina</taxon>
        <taxon>Microbotryomycetes</taxon>
        <taxon>Sporidiobolales</taxon>
        <taxon>Sporidiobolaceae</taxon>
        <taxon>Rhodotorula</taxon>
    </lineage>
</organism>
<dbReference type="InterPro" id="IPR012340">
    <property type="entry name" value="NA-bd_OB-fold"/>
</dbReference>
<dbReference type="CDD" id="cd04479">
    <property type="entry name" value="RPA3"/>
    <property type="match status" value="1"/>
</dbReference>
<dbReference type="GO" id="GO:0035861">
    <property type="term" value="C:site of double-strand break"/>
    <property type="evidence" value="ECO:0007669"/>
    <property type="project" value="TreeGrafter"/>
</dbReference>
<dbReference type="Proteomes" id="UP000777482">
    <property type="component" value="Unassembled WGS sequence"/>
</dbReference>
<accession>A0A9P6W016</accession>
<dbReference type="GO" id="GO:0006284">
    <property type="term" value="P:base-excision repair"/>
    <property type="evidence" value="ECO:0007669"/>
    <property type="project" value="TreeGrafter"/>
</dbReference>
<dbReference type="GO" id="GO:0006298">
    <property type="term" value="P:mismatch repair"/>
    <property type="evidence" value="ECO:0007669"/>
    <property type="project" value="TreeGrafter"/>
</dbReference>
<dbReference type="GO" id="GO:0003684">
    <property type="term" value="F:damaged DNA binding"/>
    <property type="evidence" value="ECO:0007669"/>
    <property type="project" value="TreeGrafter"/>
</dbReference>
<dbReference type="PANTHER" id="PTHR15114">
    <property type="entry name" value="REPLICATION PROTEIN A3"/>
    <property type="match status" value="1"/>
</dbReference>
<sequence length="111" mass="11965">MDRPTTRVNGALLANCSHGQIVRLIGKVVSLDSDQAVLEAADGVQVTVKLSRESVLSDTFVEVIGKVVDTNEISELTSQNMGENLDLALANKVVELAQQYPEVFPRPDTGE</sequence>
<gene>
    <name evidence="4" type="ORF">C6P46_005667</name>
</gene>
<dbReference type="GO" id="GO:0006289">
    <property type="term" value="P:nucleotide-excision repair"/>
    <property type="evidence" value="ECO:0007669"/>
    <property type="project" value="TreeGrafter"/>
</dbReference>
<evidence type="ECO:0000313" key="5">
    <source>
        <dbReference type="Proteomes" id="UP000777482"/>
    </source>
</evidence>
<dbReference type="InterPro" id="IPR013970">
    <property type="entry name" value="Rfa2"/>
</dbReference>
<keyword evidence="3" id="KW-0539">Nucleus</keyword>
<comment type="similarity">
    <text evidence="2">Belongs to the replication factor A protein 3 family.</text>
</comment>
<evidence type="ECO:0000256" key="2">
    <source>
        <dbReference type="ARBA" id="ARBA00009761"/>
    </source>
</evidence>
<dbReference type="Pfam" id="PF08661">
    <property type="entry name" value="Rep_fac-A_3"/>
    <property type="match status" value="1"/>
</dbReference>
<reference evidence="4 5" key="1">
    <citation type="submission" date="2020-11" db="EMBL/GenBank/DDBJ databases">
        <title>Kefir isolates.</title>
        <authorList>
            <person name="Marcisauskas S."/>
            <person name="Kim Y."/>
            <person name="Blasche S."/>
        </authorList>
    </citation>
    <scope>NUCLEOTIDE SEQUENCE [LARGE SCALE GENOMIC DNA]</scope>
    <source>
        <strain evidence="4 5">KR</strain>
    </source>
</reference>
<dbReference type="Gene3D" id="2.40.50.140">
    <property type="entry name" value="Nucleic acid-binding proteins"/>
    <property type="match status" value="1"/>
</dbReference>
<dbReference type="GO" id="GO:0006260">
    <property type="term" value="P:DNA replication"/>
    <property type="evidence" value="ECO:0007669"/>
    <property type="project" value="InterPro"/>
</dbReference>
<dbReference type="PANTHER" id="PTHR15114:SF1">
    <property type="entry name" value="REPLICATION PROTEIN A 14 KDA SUBUNIT"/>
    <property type="match status" value="1"/>
</dbReference>
<evidence type="ECO:0000256" key="1">
    <source>
        <dbReference type="ARBA" id="ARBA00004123"/>
    </source>
</evidence>
<dbReference type="GO" id="GO:0005662">
    <property type="term" value="C:DNA replication factor A complex"/>
    <property type="evidence" value="ECO:0007669"/>
    <property type="project" value="TreeGrafter"/>
</dbReference>
<comment type="subcellular location">
    <subcellularLocation>
        <location evidence="1">Nucleus</location>
    </subcellularLocation>
</comment>
<proteinExistence type="inferred from homology"/>
<name>A0A9P6W016_RHOMI</name>
<dbReference type="AlphaFoldDB" id="A0A9P6W016"/>
<dbReference type="OrthoDB" id="188186at2759"/>
<dbReference type="EMBL" id="PUHQ01000063">
    <property type="protein sequence ID" value="KAG0658671.1"/>
    <property type="molecule type" value="Genomic_DNA"/>
</dbReference>
<keyword evidence="5" id="KW-1185">Reference proteome</keyword>
<dbReference type="GO" id="GO:0000724">
    <property type="term" value="P:double-strand break repair via homologous recombination"/>
    <property type="evidence" value="ECO:0007669"/>
    <property type="project" value="TreeGrafter"/>
</dbReference>
<evidence type="ECO:0000256" key="3">
    <source>
        <dbReference type="ARBA" id="ARBA00023242"/>
    </source>
</evidence>
<evidence type="ECO:0000313" key="4">
    <source>
        <dbReference type="EMBL" id="KAG0658671.1"/>
    </source>
</evidence>
<comment type="caution">
    <text evidence="4">The sequence shown here is derived from an EMBL/GenBank/DDBJ whole genome shotgun (WGS) entry which is preliminary data.</text>
</comment>
<dbReference type="SUPFAM" id="SSF50249">
    <property type="entry name" value="Nucleic acid-binding proteins"/>
    <property type="match status" value="1"/>
</dbReference>